<protein>
    <recommendedName>
        <fullName evidence="6">MI domain-containing protein</fullName>
    </recommendedName>
</protein>
<dbReference type="PANTHER" id="PTHR12626">
    <property type="entry name" value="PROGRAMMED CELL DEATH 4"/>
    <property type="match status" value="1"/>
</dbReference>
<comment type="similarity">
    <text evidence="2">Belongs to the PDCD4 family.</text>
</comment>
<feature type="domain" description="MI" evidence="6">
    <location>
        <begin position="173"/>
        <end position="294"/>
    </location>
</feature>
<gene>
    <name evidence="7" type="ORF">CHYS00102_LOCUS23315</name>
</gene>
<evidence type="ECO:0000256" key="1">
    <source>
        <dbReference type="ARBA" id="ARBA00004496"/>
    </source>
</evidence>
<feature type="domain" description="MI" evidence="6">
    <location>
        <begin position="327"/>
        <end position="448"/>
    </location>
</feature>
<keyword evidence="3" id="KW-0963">Cytoplasm</keyword>
<evidence type="ECO:0000259" key="6">
    <source>
        <dbReference type="PROSITE" id="PS51366"/>
    </source>
</evidence>
<name>A0A7S1BTH4_9STRA</name>
<organism evidence="7">
    <name type="scientific">Corethron hystrix</name>
    <dbReference type="NCBI Taxonomy" id="216773"/>
    <lineage>
        <taxon>Eukaryota</taxon>
        <taxon>Sar</taxon>
        <taxon>Stramenopiles</taxon>
        <taxon>Ochrophyta</taxon>
        <taxon>Bacillariophyta</taxon>
        <taxon>Coscinodiscophyceae</taxon>
        <taxon>Corethrophycidae</taxon>
        <taxon>Corethrales</taxon>
        <taxon>Corethraceae</taxon>
        <taxon>Corethron</taxon>
    </lineage>
</organism>
<evidence type="ECO:0000256" key="5">
    <source>
        <dbReference type="ARBA" id="ARBA00023242"/>
    </source>
</evidence>
<accession>A0A7S1BTH4</accession>
<comment type="subcellular location">
    <subcellularLocation>
        <location evidence="1">Cytoplasm</location>
    </subcellularLocation>
</comment>
<keyword evidence="4" id="KW-0677">Repeat</keyword>
<dbReference type="Gene3D" id="1.25.40.180">
    <property type="match status" value="2"/>
</dbReference>
<sequence length="448" mass="48946">MSSPTIAFAKRPEVTVSTMGKVHNPSGSGVAATSSVVKAKLHQQHQNGTIAPPSSPALVVHPAANGKHVDSLDTRVKEEGSSRRNIVRKKSADVRFDKNKKQGGAGKNKWALDDGSDAVYATPTDVNDPLYDEFEDNDKNFILTTAQEAEAKAKNYDENVGCVVYGPMLTLPEFKRRVDDLLREYYSSSESAEVAATIREMACDEYHHEVLKRALGLALDHGPREREMTSKLLAALTPSLLTPGDVRKGFEGVVAKLDDLETDVPDATAAVGAFMARAVVDEVLPPAFLAGKEGKVTDHAKRLLSREHCSVRLEKVWGPGDGRSVPELKEAMDLLLKEYLLSRELDEAACCVQEINEPLFHHELVKRGIKVAAESGDADDILAMGALFEFLVKNSIGSEQQLLKGFDRAHTMMEDLRLDVPDAEHILAKFVALAKEAKILPADYKNAN</sequence>
<keyword evidence="5" id="KW-0539">Nucleus</keyword>
<dbReference type="SMART" id="SM00544">
    <property type="entry name" value="MA3"/>
    <property type="match status" value="2"/>
</dbReference>
<dbReference type="GO" id="GO:0045892">
    <property type="term" value="P:negative regulation of DNA-templated transcription"/>
    <property type="evidence" value="ECO:0007669"/>
    <property type="project" value="InterPro"/>
</dbReference>
<dbReference type="SUPFAM" id="SSF48371">
    <property type="entry name" value="ARM repeat"/>
    <property type="match status" value="2"/>
</dbReference>
<dbReference type="InterPro" id="IPR003891">
    <property type="entry name" value="Initiation_fac_eIF4g_MI"/>
</dbReference>
<dbReference type="PROSITE" id="PS51366">
    <property type="entry name" value="MI"/>
    <property type="match status" value="2"/>
</dbReference>
<evidence type="ECO:0000313" key="7">
    <source>
        <dbReference type="EMBL" id="CAD8896101.1"/>
    </source>
</evidence>
<dbReference type="EMBL" id="HBFR01032127">
    <property type="protein sequence ID" value="CAD8896101.1"/>
    <property type="molecule type" value="Transcribed_RNA"/>
</dbReference>
<dbReference type="GO" id="GO:0005737">
    <property type="term" value="C:cytoplasm"/>
    <property type="evidence" value="ECO:0007669"/>
    <property type="project" value="UniProtKB-SubCell"/>
</dbReference>
<evidence type="ECO:0000256" key="3">
    <source>
        <dbReference type="ARBA" id="ARBA00022490"/>
    </source>
</evidence>
<dbReference type="PANTHER" id="PTHR12626:SF0">
    <property type="entry name" value="PROGRAMMED CELL DEATH PROTEIN 4"/>
    <property type="match status" value="1"/>
</dbReference>
<dbReference type="AlphaFoldDB" id="A0A7S1BTH4"/>
<dbReference type="InterPro" id="IPR016024">
    <property type="entry name" value="ARM-type_fold"/>
</dbReference>
<proteinExistence type="inferred from homology"/>
<dbReference type="Pfam" id="PF02847">
    <property type="entry name" value="MA3"/>
    <property type="match status" value="2"/>
</dbReference>
<dbReference type="InterPro" id="IPR039778">
    <property type="entry name" value="PDCD4"/>
</dbReference>
<reference evidence="7" key="1">
    <citation type="submission" date="2021-01" db="EMBL/GenBank/DDBJ databases">
        <authorList>
            <person name="Corre E."/>
            <person name="Pelletier E."/>
            <person name="Niang G."/>
            <person name="Scheremetjew M."/>
            <person name="Finn R."/>
            <person name="Kale V."/>
            <person name="Holt S."/>
            <person name="Cochrane G."/>
            <person name="Meng A."/>
            <person name="Brown T."/>
            <person name="Cohen L."/>
        </authorList>
    </citation>
    <scope>NUCLEOTIDE SEQUENCE</scope>
    <source>
        <strain evidence="7">308</strain>
    </source>
</reference>
<evidence type="ECO:0000256" key="4">
    <source>
        <dbReference type="ARBA" id="ARBA00022737"/>
    </source>
</evidence>
<evidence type="ECO:0000256" key="2">
    <source>
        <dbReference type="ARBA" id="ARBA00005497"/>
    </source>
</evidence>